<evidence type="ECO:0000256" key="3">
    <source>
        <dbReference type="SAM" id="Phobius"/>
    </source>
</evidence>
<feature type="transmembrane region" description="Helical" evidence="3">
    <location>
        <begin position="1403"/>
        <end position="1424"/>
    </location>
</feature>
<evidence type="ECO:0000256" key="2">
    <source>
        <dbReference type="SAM" id="MobiDB-lite"/>
    </source>
</evidence>
<reference evidence="4" key="1">
    <citation type="submission" date="2023-10" db="EMBL/GenBank/DDBJ databases">
        <authorList>
            <person name="Chen Y."/>
            <person name="Shah S."/>
            <person name="Dougan E. K."/>
            <person name="Thang M."/>
            <person name="Chan C."/>
        </authorList>
    </citation>
    <scope>NUCLEOTIDE SEQUENCE [LARGE SCALE GENOMIC DNA]</scope>
</reference>
<evidence type="ECO:0008006" key="6">
    <source>
        <dbReference type="Google" id="ProtNLM"/>
    </source>
</evidence>
<gene>
    <name evidence="4" type="ORF">PCOR1329_LOCUS59794</name>
</gene>
<feature type="compositionally biased region" description="Low complexity" evidence="2">
    <location>
        <begin position="76"/>
        <end position="91"/>
    </location>
</feature>
<evidence type="ECO:0000313" key="5">
    <source>
        <dbReference type="Proteomes" id="UP001189429"/>
    </source>
</evidence>
<feature type="compositionally biased region" description="Polar residues" evidence="2">
    <location>
        <begin position="299"/>
        <end position="311"/>
    </location>
</feature>
<comment type="caution">
    <text evidence="4">The sequence shown here is derived from an EMBL/GenBank/DDBJ whole genome shotgun (WGS) entry which is preliminary data.</text>
</comment>
<evidence type="ECO:0000313" key="4">
    <source>
        <dbReference type="EMBL" id="CAK0875055.1"/>
    </source>
</evidence>
<name>A0ABN9VP06_9DINO</name>
<feature type="coiled-coil region" evidence="1">
    <location>
        <begin position="529"/>
        <end position="556"/>
    </location>
</feature>
<keyword evidence="3" id="KW-1133">Transmembrane helix</keyword>
<feature type="region of interest" description="Disordered" evidence="2">
    <location>
        <begin position="293"/>
        <end position="315"/>
    </location>
</feature>
<protein>
    <recommendedName>
        <fullName evidence="6">Reverse transcriptase domain-containing protein</fullName>
    </recommendedName>
</protein>
<feature type="non-terminal residue" evidence="4">
    <location>
        <position position="1513"/>
    </location>
</feature>
<feature type="coiled-coil region" evidence="1">
    <location>
        <begin position="165"/>
        <end position="199"/>
    </location>
</feature>
<sequence>MEQKELHSLVITARSGRLSRDRARDVEAEREEAKRAALAALKAEEAAFLEAEAACPTLPSQPAAAPHGPWAAAAAGLGAAPAGPGAQRAAPSTPVGGMATPVLGEDPAGLDGAPPETAAAIAHLRESLFAEVRSSQERLLQNMDKSLGGIQRALERRTALLESRQGKVERVQQQQEEDIKRLEDEMRRRQKETDKIMAKHSADLAQLQRELGVVAAGVPPPPETGPAWSRAIDRAVMVVTSKAPLMRAAVERAMVEGDDLGQRFVVRMEGDVGLAERRVRKLVATLRGGGPGGTWRQVAASTPTGHTSPLSLSKDKNSRQVSYEITLKKMRRALEEGLSKRIFVDPVGPDQMKGTLSMAWQPLVKIAIEGPVELMKVALRELVLGTGMMILSVRVLLRLTSHPLGPAPIPRDIVNSPMFKEKLAQYVEVLDLSSRAPPDMRRVHVRAMQAAAAETRDAQLQGMAWSKRCTALIFRQVARVVARQHVSLAERLLVRHTWQDELMAVDVMKGVVILKDHAEFLGRFVLAQRRVARARRAELQAELEADEEQLRVSDRRRLLGQRRALERRAALWSVLPRRHLAAVEAPGGRLLTSPAEIHEALANHWGEVFCPPARAARLAAEGDASERCRRERDSKAFIAKYGMKEAIASAVNFKLKSMIDRGASKAQRGLITGRNFLENLVELDAMSRVAPMCALEQARGWEEPNLLSFDFAHAFPSLLHDWMRRVLEAWTVPLGLEHLLKESYANVEVVEAGPCHWVLFVIQCGILQGDPLSGTMFVIGAQPFVEAHMQQLEAKALGLTRWRADDIQALIFCRRGLRTLARIFRLAERLAGLQLQPKKCAAVPLWAPFSTEVEDAMGKCLDEACGWGSFAVASSVELLGCWVGPGASLAAQWAAPLARPRERVLALAASPLDMTAASFEHGRRCQPVLAYKAQLWPMPTELIDDERFLLRGLARCSGSLFKKNTFYDLETLGGPRCAPTSDLLAASLTRSALSTLGTWRRAAAHLSEVPPRRLPMARCTSGLRVKLWTSLLEAIRPDGPVEWLGKGLKQLGITDATAPAVRPAHFDDEQRESSQLWKKVRKDGCMFPRQQAKAHGQKEAWEELQGDRVHGKMQWIADRVYLQGPWRHHPHVSSISKLVSKMHEDEEWFPGEVRMGPGGGSSALGETDKAAIASSAIAMSAGLSLRMGGNIAHESEQALREHNFKAFRGDDASVQPGQSGDLWPHETAVSWVRERLRLTLPTEPWTETGEDPEGRFKAAATWVNAQHDVDGSRRTEHCVAVDVFNASNVCNLYASPCLAPAADWDQASSWQIARYCSVPNGSQGYIIGGQCNTNIEPPSWLLLVKRGIWMMLLSPASWVVSLFVALVYAYVSSVWFRRIVQMCKDSNLGGCCTRACGRAACSVALQALMVFMGWALLSSCYFGWPVLLHPLAAPPLVSPVAGVWLPAWPASQWALNLAGLLALCLVVPPVRRRILEDVIPQILVLIVAWAAASSWLFGWPDFYSWPPQPPPTK</sequence>
<feature type="transmembrane region" description="Helical" evidence="3">
    <location>
        <begin position="1348"/>
        <end position="1371"/>
    </location>
</feature>
<evidence type="ECO:0000256" key="1">
    <source>
        <dbReference type="SAM" id="Coils"/>
    </source>
</evidence>
<organism evidence="4 5">
    <name type="scientific">Prorocentrum cordatum</name>
    <dbReference type="NCBI Taxonomy" id="2364126"/>
    <lineage>
        <taxon>Eukaryota</taxon>
        <taxon>Sar</taxon>
        <taxon>Alveolata</taxon>
        <taxon>Dinophyceae</taxon>
        <taxon>Prorocentrales</taxon>
        <taxon>Prorocentraceae</taxon>
        <taxon>Prorocentrum</taxon>
    </lineage>
</organism>
<keyword evidence="3" id="KW-0472">Membrane</keyword>
<keyword evidence="3" id="KW-0812">Transmembrane</keyword>
<accession>A0ABN9VP06</accession>
<dbReference type="Proteomes" id="UP001189429">
    <property type="component" value="Unassembled WGS sequence"/>
</dbReference>
<keyword evidence="1" id="KW-0175">Coiled coil</keyword>
<keyword evidence="5" id="KW-1185">Reference proteome</keyword>
<proteinExistence type="predicted"/>
<feature type="transmembrane region" description="Helical" evidence="3">
    <location>
        <begin position="1444"/>
        <end position="1466"/>
    </location>
</feature>
<feature type="region of interest" description="Disordered" evidence="2">
    <location>
        <begin position="76"/>
        <end position="97"/>
    </location>
</feature>
<feature type="transmembrane region" description="Helical" evidence="3">
    <location>
        <begin position="1478"/>
        <end position="1497"/>
    </location>
</feature>
<dbReference type="EMBL" id="CAUYUJ010017467">
    <property type="protein sequence ID" value="CAK0875055.1"/>
    <property type="molecule type" value="Genomic_DNA"/>
</dbReference>